<dbReference type="Pfam" id="PF04266">
    <property type="entry name" value="ASCH"/>
    <property type="match status" value="1"/>
</dbReference>
<dbReference type="InterPro" id="IPR015947">
    <property type="entry name" value="PUA-like_sf"/>
</dbReference>
<evidence type="ECO:0000259" key="1">
    <source>
        <dbReference type="Pfam" id="PF04266"/>
    </source>
</evidence>
<organism evidence="2">
    <name type="scientific">marine sediment metagenome</name>
    <dbReference type="NCBI Taxonomy" id="412755"/>
    <lineage>
        <taxon>unclassified sequences</taxon>
        <taxon>metagenomes</taxon>
        <taxon>ecological metagenomes</taxon>
    </lineage>
</organism>
<evidence type="ECO:0000313" key="2">
    <source>
        <dbReference type="EMBL" id="KKN65507.1"/>
    </source>
</evidence>
<sequence length="134" mass="15242">MKALSLTQPWATLMAAGLKRIETRSWGTKYRGRIAIHAAKGFPVYARELCGRHPFLDALHGLGISSRDFPFGALIATAYLTEIYRMGPNFPFPQEPELSFGDYSPRRYAWFFIDIKKIDPIPYKGQLGLFEVDL</sequence>
<dbReference type="EMBL" id="LAZR01000523">
    <property type="protein sequence ID" value="KKN65507.1"/>
    <property type="molecule type" value="Genomic_DNA"/>
</dbReference>
<dbReference type="InterPro" id="IPR007374">
    <property type="entry name" value="ASCH_domain"/>
</dbReference>
<dbReference type="SUPFAM" id="SSF88697">
    <property type="entry name" value="PUA domain-like"/>
    <property type="match status" value="1"/>
</dbReference>
<name>A0A0F9SSJ8_9ZZZZ</name>
<proteinExistence type="predicted"/>
<feature type="domain" description="ASCH" evidence="1">
    <location>
        <begin position="4"/>
        <end position="70"/>
    </location>
</feature>
<accession>A0A0F9SSJ8</accession>
<protein>
    <recommendedName>
        <fullName evidence="1">ASCH domain-containing protein</fullName>
    </recommendedName>
</protein>
<gene>
    <name evidence="2" type="ORF">LCGC14_0481110</name>
</gene>
<dbReference type="Gene3D" id="2.30.130.30">
    <property type="entry name" value="Hypothetical protein"/>
    <property type="match status" value="1"/>
</dbReference>
<dbReference type="AlphaFoldDB" id="A0A0F9SSJ8"/>
<comment type="caution">
    <text evidence="2">The sequence shown here is derived from an EMBL/GenBank/DDBJ whole genome shotgun (WGS) entry which is preliminary data.</text>
</comment>
<reference evidence="2" key="1">
    <citation type="journal article" date="2015" name="Nature">
        <title>Complex archaea that bridge the gap between prokaryotes and eukaryotes.</title>
        <authorList>
            <person name="Spang A."/>
            <person name="Saw J.H."/>
            <person name="Jorgensen S.L."/>
            <person name="Zaremba-Niedzwiedzka K."/>
            <person name="Martijn J."/>
            <person name="Lind A.E."/>
            <person name="van Eijk R."/>
            <person name="Schleper C."/>
            <person name="Guy L."/>
            <person name="Ettema T.J."/>
        </authorList>
    </citation>
    <scope>NUCLEOTIDE SEQUENCE</scope>
</reference>